<dbReference type="SUPFAM" id="SSF52540">
    <property type="entry name" value="P-loop containing nucleoside triphosphate hydrolases"/>
    <property type="match status" value="1"/>
</dbReference>
<reference evidence="1 2" key="1">
    <citation type="submission" date="2019-08" db="EMBL/GenBank/DDBJ databases">
        <title>Highly reduced genomes of protist endosymbionts show evolutionary convergence.</title>
        <authorList>
            <person name="George E."/>
            <person name="Husnik F."/>
            <person name="Tashyreva D."/>
            <person name="Prokopchuk G."/>
            <person name="Horak A."/>
            <person name="Kwong W.K."/>
            <person name="Lukes J."/>
            <person name="Keeling P.J."/>
        </authorList>
    </citation>
    <scope>NUCLEOTIDE SEQUENCE [LARGE SCALE GENOMIC DNA]</scope>
    <source>
        <strain evidence="1">1621</strain>
    </source>
</reference>
<dbReference type="AlphaFoldDB" id="A0A5C0UJ13"/>
<evidence type="ECO:0000313" key="2">
    <source>
        <dbReference type="Proteomes" id="UP000323844"/>
    </source>
</evidence>
<dbReference type="OrthoDB" id="9780606at2"/>
<dbReference type="InterPro" id="IPR027417">
    <property type="entry name" value="P-loop_NTPase"/>
</dbReference>
<dbReference type="EMBL" id="CP043312">
    <property type="protein sequence ID" value="QEK39442.1"/>
    <property type="molecule type" value="Genomic_DNA"/>
</dbReference>
<evidence type="ECO:0000313" key="1">
    <source>
        <dbReference type="EMBL" id="QEK39442.1"/>
    </source>
</evidence>
<dbReference type="RefSeq" id="WP_148951803.1">
    <property type="nucleotide sequence ID" value="NZ_CP043312.1"/>
</dbReference>
<gene>
    <name evidence="1" type="ORF">FZC37_00605</name>
</gene>
<evidence type="ECO:0008006" key="3">
    <source>
        <dbReference type="Google" id="ProtNLM"/>
    </source>
</evidence>
<organism evidence="1 2">
    <name type="scientific">Candidatus Sneabacter namystus</name>
    <dbReference type="NCBI Taxonomy" id="2601646"/>
    <lineage>
        <taxon>Bacteria</taxon>
        <taxon>Pseudomonadati</taxon>
        <taxon>Pseudomonadota</taxon>
        <taxon>Alphaproteobacteria</taxon>
        <taxon>Rickettsiales</taxon>
        <taxon>Rickettsiaceae</taxon>
        <taxon>Rickettsieae</taxon>
        <taxon>Candidatus Sneabacter</taxon>
    </lineage>
</organism>
<sequence>MTLYILGRKEGFVQEVASFLRERYSDNLRELVVIVPNVYSANALTIACRDLISGTNYLPSFIPIEEINLCNERIIFQDKISISGYFTNQFVVARALFEASHETLPLAYTVQISRKLLMLLHEFIRIETQPSIIKTLQSESVAAHLDVLSNLLQNVHDRWFSVLEENALFDVVHLCKTNIKELTKLLSASTFLKNNICFVGLTDSYFSSFIDEVLSCKCDVVMPFGYISKEHHYTLTDEDNLKYYVVSNEVKELELINSLILSFLQNNTDKTIYVLTSDLELAGTLYNVLKGYGVGVKNSLGFDIRSHPVAKFMNRVLEVCSVNSSIVDIIALLKDCSFCENELDVEEYVCNMNQHMGSSECIWDALEEQFPQTVSILKKFRNTLSTRTSITFSELLKEHFFTSQELAADLWSSLCTSVSDFFQDLLEESRYLHCVPCSEYKDIFSHLISGKYYIKEDNMHYSVNILDPKDAYYCTGKDVIIPDFYEGVWPKLNTDNELWLSRSMRKEIGLTDIVEDEILQQGKLLEHMLSFCNVTLIRPMKIFSGVTLESRFLVSKVKVVHI</sequence>
<name>A0A5C0UJ13_9RICK</name>
<proteinExistence type="predicted"/>
<protein>
    <recommendedName>
        <fullName evidence="3">PD-(D/E)XK nuclease family protein</fullName>
    </recommendedName>
</protein>
<accession>A0A5C0UJ13</accession>
<dbReference type="KEGG" id="snay:FZC37_00605"/>
<keyword evidence="2" id="KW-1185">Reference proteome</keyword>
<dbReference type="Proteomes" id="UP000323844">
    <property type="component" value="Chromosome"/>
</dbReference>